<dbReference type="Gene3D" id="3.40.50.300">
    <property type="entry name" value="P-loop containing nucleotide triphosphate hydrolases"/>
    <property type="match status" value="1"/>
</dbReference>
<name>A0A6N1X742_9BURK</name>
<keyword evidence="4" id="KW-0547">Nucleotide-binding</keyword>
<dbReference type="InterPro" id="IPR003439">
    <property type="entry name" value="ABC_transporter-like_ATP-bd"/>
</dbReference>
<dbReference type="InterPro" id="IPR027417">
    <property type="entry name" value="P-loop_NTPase"/>
</dbReference>
<feature type="domain" description="ABC transporter" evidence="6">
    <location>
        <begin position="7"/>
        <end position="238"/>
    </location>
</feature>
<geneLocation type="plasmid" evidence="7 8">
    <name>unnamed1</name>
</geneLocation>
<evidence type="ECO:0000256" key="5">
    <source>
        <dbReference type="ARBA" id="ARBA00022840"/>
    </source>
</evidence>
<protein>
    <submittedName>
        <fullName evidence="7">ABC transporter ATP-binding protein</fullName>
    </submittedName>
</protein>
<gene>
    <name evidence="7" type="ORF">HUK68_19760</name>
</gene>
<evidence type="ECO:0000313" key="7">
    <source>
        <dbReference type="EMBL" id="QKV55181.1"/>
    </source>
</evidence>
<keyword evidence="5 7" id="KW-0067">ATP-binding</keyword>
<evidence type="ECO:0000256" key="1">
    <source>
        <dbReference type="ARBA" id="ARBA00005417"/>
    </source>
</evidence>
<dbReference type="SUPFAM" id="SSF52540">
    <property type="entry name" value="P-loop containing nucleoside triphosphate hydrolases"/>
    <property type="match status" value="1"/>
</dbReference>
<dbReference type="AlphaFoldDB" id="A0A6N1X742"/>
<proteinExistence type="inferred from homology"/>
<dbReference type="CDD" id="cd03214">
    <property type="entry name" value="ABC_Iron-Siderophores_B12_Hemin"/>
    <property type="match status" value="1"/>
</dbReference>
<dbReference type="Proteomes" id="UP000509579">
    <property type="component" value="Plasmid unnamed1"/>
</dbReference>
<reference evidence="7 8" key="1">
    <citation type="submission" date="2020-06" db="EMBL/GenBank/DDBJ databases">
        <title>Acidovorax antarctica sp. nov., isolated from Corinth ice sheet soil, Antarctic Fields Peninsula.</title>
        <authorList>
            <person name="Xu Q."/>
            <person name="Peng F."/>
        </authorList>
    </citation>
    <scope>NUCLEOTIDE SEQUENCE [LARGE SCALE GENOMIC DNA]</scope>
    <source>
        <strain evidence="7 8">16-35-5</strain>
        <plasmid evidence="7 8">unnamed1</plasmid>
    </source>
</reference>
<dbReference type="PANTHER" id="PTHR42794:SF2">
    <property type="entry name" value="ABC TRANSPORTER ATP-BINDING PROTEIN"/>
    <property type="match status" value="1"/>
</dbReference>
<dbReference type="EMBL" id="CP054841">
    <property type="protein sequence ID" value="QKV55181.1"/>
    <property type="molecule type" value="Genomic_DNA"/>
</dbReference>
<dbReference type="PROSITE" id="PS50893">
    <property type="entry name" value="ABC_TRANSPORTER_2"/>
    <property type="match status" value="1"/>
</dbReference>
<dbReference type="SMART" id="SM00382">
    <property type="entry name" value="AAA"/>
    <property type="match status" value="1"/>
</dbReference>
<keyword evidence="8" id="KW-1185">Reference proteome</keyword>
<evidence type="ECO:0000256" key="3">
    <source>
        <dbReference type="ARBA" id="ARBA00022475"/>
    </source>
</evidence>
<dbReference type="KEGG" id="aant:HUK68_19760"/>
<keyword evidence="2" id="KW-0813">Transport</keyword>
<keyword evidence="3" id="KW-0472">Membrane</keyword>
<sequence>MSAPAALQARGLGWATRGARIVEGVDLEVRPGEMLGLIGPNGSGKSTLLRLLAGILAPSAGEVLLDGQPMCALPRRALARRLAFVAQLADTQDAIEVRDAVELGRTPWLSALQPLSAADRAAVDAALAAVGLQHKRRSAWNTLSGGERQRVHIARALAQQPGVLLLDEPTNHLDIHQQLSLMQLVRSLPVTKLVALHDLNQALACDRLAVLSAGQIVARGTPQQILTPALLRDVFQVQATALIDPADGTPVLRFKPLDCLSHEPQDACRPVPGADRRPAGLGRKL</sequence>
<comment type="similarity">
    <text evidence="1">Belongs to the ABC transporter superfamily.</text>
</comment>
<evidence type="ECO:0000259" key="6">
    <source>
        <dbReference type="PROSITE" id="PS50893"/>
    </source>
</evidence>
<keyword evidence="3" id="KW-1003">Cell membrane</keyword>
<evidence type="ECO:0000256" key="4">
    <source>
        <dbReference type="ARBA" id="ARBA00022741"/>
    </source>
</evidence>
<accession>A0A6N1X742</accession>
<dbReference type="GO" id="GO:0016887">
    <property type="term" value="F:ATP hydrolysis activity"/>
    <property type="evidence" value="ECO:0007669"/>
    <property type="project" value="InterPro"/>
</dbReference>
<evidence type="ECO:0000313" key="8">
    <source>
        <dbReference type="Proteomes" id="UP000509579"/>
    </source>
</evidence>
<dbReference type="GO" id="GO:0005524">
    <property type="term" value="F:ATP binding"/>
    <property type="evidence" value="ECO:0007669"/>
    <property type="project" value="UniProtKB-KW"/>
</dbReference>
<evidence type="ECO:0000256" key="2">
    <source>
        <dbReference type="ARBA" id="ARBA00022448"/>
    </source>
</evidence>
<organism evidence="7 8">
    <name type="scientific">Comamonas antarctica</name>
    <dbReference type="NCBI Taxonomy" id="2743470"/>
    <lineage>
        <taxon>Bacteria</taxon>
        <taxon>Pseudomonadati</taxon>
        <taxon>Pseudomonadota</taxon>
        <taxon>Betaproteobacteria</taxon>
        <taxon>Burkholderiales</taxon>
        <taxon>Comamonadaceae</taxon>
        <taxon>Comamonas</taxon>
    </lineage>
</organism>
<dbReference type="PANTHER" id="PTHR42794">
    <property type="entry name" value="HEMIN IMPORT ATP-BINDING PROTEIN HMUV"/>
    <property type="match status" value="1"/>
</dbReference>
<dbReference type="InterPro" id="IPR003593">
    <property type="entry name" value="AAA+_ATPase"/>
</dbReference>
<keyword evidence="7" id="KW-0614">Plasmid</keyword>
<dbReference type="FunFam" id="3.40.50.300:FF:000134">
    <property type="entry name" value="Iron-enterobactin ABC transporter ATP-binding protein"/>
    <property type="match status" value="1"/>
</dbReference>
<dbReference type="Pfam" id="PF00005">
    <property type="entry name" value="ABC_tran"/>
    <property type="match status" value="1"/>
</dbReference>